<evidence type="ECO:0000313" key="1">
    <source>
        <dbReference type="EMBL" id="CAD7435563.1"/>
    </source>
</evidence>
<name>A0A7R9HV42_9NEOP</name>
<protein>
    <submittedName>
        <fullName evidence="1">Uncharacterized protein</fullName>
    </submittedName>
</protein>
<gene>
    <name evidence="1" type="ORF">TMSB3V08_LOCUS12209</name>
</gene>
<dbReference type="EMBL" id="OB800907">
    <property type="protein sequence ID" value="CAD7435563.1"/>
    <property type="molecule type" value="Genomic_DNA"/>
</dbReference>
<dbReference type="AlphaFoldDB" id="A0A7R9HV42"/>
<reference evidence="1" key="1">
    <citation type="submission" date="2020-11" db="EMBL/GenBank/DDBJ databases">
        <authorList>
            <person name="Tran Van P."/>
        </authorList>
    </citation>
    <scope>NUCLEOTIDE SEQUENCE</scope>
</reference>
<proteinExistence type="predicted"/>
<accession>A0A7R9HV42</accession>
<organism evidence="1">
    <name type="scientific">Timema monikensis</name>
    <dbReference type="NCBI Taxonomy" id="170555"/>
    <lineage>
        <taxon>Eukaryota</taxon>
        <taxon>Metazoa</taxon>
        <taxon>Ecdysozoa</taxon>
        <taxon>Arthropoda</taxon>
        <taxon>Hexapoda</taxon>
        <taxon>Insecta</taxon>
        <taxon>Pterygota</taxon>
        <taxon>Neoptera</taxon>
        <taxon>Polyneoptera</taxon>
        <taxon>Phasmatodea</taxon>
        <taxon>Timematodea</taxon>
        <taxon>Timematoidea</taxon>
        <taxon>Timematidae</taxon>
        <taxon>Timema</taxon>
    </lineage>
</organism>
<sequence>MFNKELLVSHCSCSRASNHNSPALIANKQYVVPFNTFPDRQQMSYHADQFQVRNGGLKMSALGINLGQISFNGTLAF</sequence>